<proteinExistence type="predicted"/>
<evidence type="ECO:0000256" key="1">
    <source>
        <dbReference type="SAM" id="Phobius"/>
    </source>
</evidence>
<dbReference type="AlphaFoldDB" id="A0AAN7TXB0"/>
<keyword evidence="1" id="KW-0472">Membrane</keyword>
<name>A0AAN7TXB0_9MYCE</name>
<accession>A0AAN7TXB0</accession>
<keyword evidence="1" id="KW-0812">Transmembrane</keyword>
<keyword evidence="3" id="KW-1185">Reference proteome</keyword>
<evidence type="ECO:0000313" key="2">
    <source>
        <dbReference type="EMBL" id="KAK5577423.1"/>
    </source>
</evidence>
<keyword evidence="1" id="KW-1133">Transmembrane helix</keyword>
<evidence type="ECO:0000313" key="3">
    <source>
        <dbReference type="Proteomes" id="UP001344447"/>
    </source>
</evidence>
<sequence>MRCGDMLPKNFILLNQCGFLSDTFFNTSTALSCIPLLMNSIINVNVVLIYTLLPADSSFSNNGNADSMSR</sequence>
<gene>
    <name evidence="2" type="ORF">RB653_002364</name>
</gene>
<organism evidence="2 3">
    <name type="scientific">Dictyostelium firmibasis</name>
    <dbReference type="NCBI Taxonomy" id="79012"/>
    <lineage>
        <taxon>Eukaryota</taxon>
        <taxon>Amoebozoa</taxon>
        <taxon>Evosea</taxon>
        <taxon>Eumycetozoa</taxon>
        <taxon>Dictyostelia</taxon>
        <taxon>Dictyosteliales</taxon>
        <taxon>Dictyosteliaceae</taxon>
        <taxon>Dictyostelium</taxon>
    </lineage>
</organism>
<reference evidence="2 3" key="1">
    <citation type="submission" date="2023-11" db="EMBL/GenBank/DDBJ databases">
        <title>Dfirmibasis_genome.</title>
        <authorList>
            <person name="Edelbroek B."/>
            <person name="Kjellin J."/>
            <person name="Jerlstrom-Hultqvist J."/>
            <person name="Soderbom F."/>
        </authorList>
    </citation>
    <scope>NUCLEOTIDE SEQUENCE [LARGE SCALE GENOMIC DNA]</scope>
    <source>
        <strain evidence="2 3">TNS-C-14</strain>
    </source>
</reference>
<feature type="transmembrane region" description="Helical" evidence="1">
    <location>
        <begin position="29"/>
        <end position="53"/>
    </location>
</feature>
<dbReference type="PROSITE" id="PS51257">
    <property type="entry name" value="PROKAR_LIPOPROTEIN"/>
    <property type="match status" value="1"/>
</dbReference>
<comment type="caution">
    <text evidence="2">The sequence shown here is derived from an EMBL/GenBank/DDBJ whole genome shotgun (WGS) entry which is preliminary data.</text>
</comment>
<protein>
    <submittedName>
        <fullName evidence="2">Uncharacterized protein</fullName>
    </submittedName>
</protein>
<dbReference type="Proteomes" id="UP001344447">
    <property type="component" value="Unassembled WGS sequence"/>
</dbReference>
<dbReference type="EMBL" id="JAVFKY010000004">
    <property type="protein sequence ID" value="KAK5577423.1"/>
    <property type="molecule type" value="Genomic_DNA"/>
</dbReference>